<accession>A0A9P9F9M0</accession>
<sequence>MPAWYHISNPTSLVQVMIDSSVPRFPSPQDVCKMELATSERSVLTSPGDDEQSCNPELVSRMHLIILELWVALDQAAIKSFPLLQDYDPGIPLEPYHSLLLASWGVWKDSHAPKDTCASDETTQRLNVLRPSFGFFGHHRSLAVRYFAIWEELQKLEHEIVDKASDERAGRLEELSRLRSEGKDLIKLYKEGVCERVAMQGELWMHPDTCVRCSYQDKANKMEILTHYYPLPTDTHQAQGVIFELAVPNDIGEWRDITIYLIRDVLQCGTLLTPPAERPTRLRAYRTLTRYFRSNKEWRVSLQSTHIYHPSAASIPNCTSEAVLISNNLRLDYFDDHRGVFFSDPIPSHAHSESCSLPRPKRLQMALTTLSSGQDGTLWIKMLSQLTMPKINLNRQEIAIFVIHLSLRAGPNSQETMTRKTHVLLSDVNFGRKMLNCLGALVARVEEDSGSYYALCAFTSLAARLLSMTEVLKPEYTQLPGYCRTVSHHWMLQAREKVHTMANRSDWLDLAIVGNWPAFTPGANWCKASRPQPATWEHLWVSTVSDQLTVHFNLRIGQLLVDELPLSRLTPEYQQHPCCKRIFGSLVMDVIPSPLRGMRFSSKRMVAGQSLHFGMPPTTQGNASSDLLVRLRDGGSRQDLIPSRVFAGILPHSFVHDFVHWYHHDSQIVELRRLFRPWHSDPDNWRLTEYNQVWRLTKGGNYSLVAPSSRIGQVLAKTLFSLHNDSSPMQLVFNTKTPALETGMPQLGLSFELKPFDTAIRCHQFPWMKVDMNQSTGTLVGFTSRLVLRDNQQPQNRRLIIPEGSIQWEGVSYGSFEEHVKASVVPGTFSRVQSYALPKVSGQLEGYVPLQSKLYLAFLHALTSHCAPDLLLGRTGTEEAVSILESAEIRSTNYLLVHSLIEETRSKVSILPIQSAEATGFVDSDTQLVNRRISRHSDFQVTGSAPNNFTTAHDVFCTSRGVGQLSPRSVLASEIASMVYHDQQFLVQEPATNLTEGLYKLLNTDQEGLDISQLLTPQKMEFDSRWLQHPSKNLLA</sequence>
<reference evidence="1" key="1">
    <citation type="journal article" date="2021" name="Nat. Commun.">
        <title>Genetic determinants of endophytism in the Arabidopsis root mycobiome.</title>
        <authorList>
            <person name="Mesny F."/>
            <person name="Miyauchi S."/>
            <person name="Thiergart T."/>
            <person name="Pickel B."/>
            <person name="Atanasova L."/>
            <person name="Karlsson M."/>
            <person name="Huettel B."/>
            <person name="Barry K.W."/>
            <person name="Haridas S."/>
            <person name="Chen C."/>
            <person name="Bauer D."/>
            <person name="Andreopoulos W."/>
            <person name="Pangilinan J."/>
            <person name="LaButti K."/>
            <person name="Riley R."/>
            <person name="Lipzen A."/>
            <person name="Clum A."/>
            <person name="Drula E."/>
            <person name="Henrissat B."/>
            <person name="Kohler A."/>
            <person name="Grigoriev I.V."/>
            <person name="Martin F.M."/>
            <person name="Hacquard S."/>
        </authorList>
    </citation>
    <scope>NUCLEOTIDE SEQUENCE</scope>
    <source>
        <strain evidence="1">MPI-CAGE-AT-0021</strain>
    </source>
</reference>
<dbReference type="Proteomes" id="UP000717696">
    <property type="component" value="Unassembled WGS sequence"/>
</dbReference>
<dbReference type="OrthoDB" id="3182339at2759"/>
<keyword evidence="2" id="KW-1185">Reference proteome</keyword>
<dbReference type="EMBL" id="JAGMUU010000003">
    <property type="protein sequence ID" value="KAH7157838.1"/>
    <property type="molecule type" value="Genomic_DNA"/>
</dbReference>
<comment type="caution">
    <text evidence="1">The sequence shown here is derived from an EMBL/GenBank/DDBJ whole genome shotgun (WGS) entry which is preliminary data.</text>
</comment>
<evidence type="ECO:0000313" key="1">
    <source>
        <dbReference type="EMBL" id="KAH7157838.1"/>
    </source>
</evidence>
<dbReference type="AlphaFoldDB" id="A0A9P9F9M0"/>
<name>A0A9P9F9M0_9HYPO</name>
<proteinExistence type="predicted"/>
<evidence type="ECO:0000313" key="2">
    <source>
        <dbReference type="Proteomes" id="UP000717696"/>
    </source>
</evidence>
<gene>
    <name evidence="1" type="ORF">B0J13DRAFT_520555</name>
</gene>
<organism evidence="1 2">
    <name type="scientific">Dactylonectria estremocensis</name>
    <dbReference type="NCBI Taxonomy" id="1079267"/>
    <lineage>
        <taxon>Eukaryota</taxon>
        <taxon>Fungi</taxon>
        <taxon>Dikarya</taxon>
        <taxon>Ascomycota</taxon>
        <taxon>Pezizomycotina</taxon>
        <taxon>Sordariomycetes</taxon>
        <taxon>Hypocreomycetidae</taxon>
        <taxon>Hypocreales</taxon>
        <taxon>Nectriaceae</taxon>
        <taxon>Dactylonectria</taxon>
    </lineage>
</organism>
<protein>
    <submittedName>
        <fullName evidence="1">Uncharacterized protein</fullName>
    </submittedName>
</protein>